<accession>A0ACB9ZDW2</accession>
<dbReference type="EMBL" id="MU393428">
    <property type="protein sequence ID" value="KAI4869778.1"/>
    <property type="molecule type" value="Genomic_DNA"/>
</dbReference>
<organism evidence="1 2">
    <name type="scientific">Hypoxylon rubiginosum</name>
    <dbReference type="NCBI Taxonomy" id="110542"/>
    <lineage>
        <taxon>Eukaryota</taxon>
        <taxon>Fungi</taxon>
        <taxon>Dikarya</taxon>
        <taxon>Ascomycota</taxon>
        <taxon>Pezizomycotina</taxon>
        <taxon>Sordariomycetes</taxon>
        <taxon>Xylariomycetidae</taxon>
        <taxon>Xylariales</taxon>
        <taxon>Hypoxylaceae</taxon>
        <taxon>Hypoxylon</taxon>
    </lineage>
</organism>
<name>A0ACB9ZDW2_9PEZI</name>
<gene>
    <name evidence="1" type="ORF">F4820DRAFT_443856</name>
</gene>
<evidence type="ECO:0000313" key="1">
    <source>
        <dbReference type="EMBL" id="KAI4869778.1"/>
    </source>
</evidence>
<keyword evidence="2" id="KW-1185">Reference proteome</keyword>
<protein>
    <submittedName>
        <fullName evidence="1">Uncharacterized protein</fullName>
    </submittedName>
</protein>
<proteinExistence type="predicted"/>
<evidence type="ECO:0000313" key="2">
    <source>
        <dbReference type="Proteomes" id="UP001497700"/>
    </source>
</evidence>
<dbReference type="Proteomes" id="UP001497700">
    <property type="component" value="Unassembled WGS sequence"/>
</dbReference>
<comment type="caution">
    <text evidence="1">The sequence shown here is derived from an EMBL/GenBank/DDBJ whole genome shotgun (WGS) entry which is preliminary data.</text>
</comment>
<sequence>MSQTHSSQPDSTTTAQSTGLTSSVPFWLSVAVILTAVMLCVGMKGFRVYLAFKDKEYREEDLRLRREELSHVQTCTAFRLQTIMSRYSLESKYDFKLRKIAGEVLAQTELGEKAKEDTHRMEEELGSKLQNLELRLLTLEQSWR</sequence>
<reference evidence="1 2" key="1">
    <citation type="journal article" date="2022" name="New Phytol.">
        <title>Ecological generalism drives hyperdiversity of secondary metabolite gene clusters in xylarialean endophytes.</title>
        <authorList>
            <person name="Franco M.E.E."/>
            <person name="Wisecaver J.H."/>
            <person name="Arnold A.E."/>
            <person name="Ju Y.M."/>
            <person name="Slot J.C."/>
            <person name="Ahrendt S."/>
            <person name="Moore L.P."/>
            <person name="Eastman K.E."/>
            <person name="Scott K."/>
            <person name="Konkel Z."/>
            <person name="Mondo S.J."/>
            <person name="Kuo A."/>
            <person name="Hayes R.D."/>
            <person name="Haridas S."/>
            <person name="Andreopoulos B."/>
            <person name="Riley R."/>
            <person name="LaButti K."/>
            <person name="Pangilinan J."/>
            <person name="Lipzen A."/>
            <person name="Amirebrahimi M."/>
            <person name="Yan J."/>
            <person name="Adam C."/>
            <person name="Keymanesh K."/>
            <person name="Ng V."/>
            <person name="Louie K."/>
            <person name="Northen T."/>
            <person name="Drula E."/>
            <person name="Henrissat B."/>
            <person name="Hsieh H.M."/>
            <person name="Youens-Clark K."/>
            <person name="Lutzoni F."/>
            <person name="Miadlikowska J."/>
            <person name="Eastwood D.C."/>
            <person name="Hamelin R.C."/>
            <person name="Grigoriev I.V."/>
            <person name="U'Ren J.M."/>
        </authorList>
    </citation>
    <scope>NUCLEOTIDE SEQUENCE [LARGE SCALE GENOMIC DNA]</scope>
    <source>
        <strain evidence="1 2">CBS 119005</strain>
    </source>
</reference>